<dbReference type="Proteomes" id="UP001607303">
    <property type="component" value="Unassembled WGS sequence"/>
</dbReference>
<dbReference type="AlphaFoldDB" id="A0ABD2CEK6"/>
<keyword evidence="2" id="KW-1185">Reference proteome</keyword>
<gene>
    <name evidence="1" type="ORF">V1477_008833</name>
</gene>
<evidence type="ECO:0000313" key="1">
    <source>
        <dbReference type="EMBL" id="KAL2743344.1"/>
    </source>
</evidence>
<organism evidence="1 2">
    <name type="scientific">Vespula maculifrons</name>
    <name type="common">Eastern yellow jacket</name>
    <name type="synonym">Wasp</name>
    <dbReference type="NCBI Taxonomy" id="7453"/>
    <lineage>
        <taxon>Eukaryota</taxon>
        <taxon>Metazoa</taxon>
        <taxon>Ecdysozoa</taxon>
        <taxon>Arthropoda</taxon>
        <taxon>Hexapoda</taxon>
        <taxon>Insecta</taxon>
        <taxon>Pterygota</taxon>
        <taxon>Neoptera</taxon>
        <taxon>Endopterygota</taxon>
        <taxon>Hymenoptera</taxon>
        <taxon>Apocrita</taxon>
        <taxon>Aculeata</taxon>
        <taxon>Vespoidea</taxon>
        <taxon>Vespidae</taxon>
        <taxon>Vespinae</taxon>
        <taxon>Vespula</taxon>
    </lineage>
</organism>
<protein>
    <submittedName>
        <fullName evidence="1">Uncharacterized protein</fullName>
    </submittedName>
</protein>
<comment type="caution">
    <text evidence="1">The sequence shown here is derived from an EMBL/GenBank/DDBJ whole genome shotgun (WGS) entry which is preliminary data.</text>
</comment>
<dbReference type="EMBL" id="JAYRBN010000056">
    <property type="protein sequence ID" value="KAL2743344.1"/>
    <property type="molecule type" value="Genomic_DNA"/>
</dbReference>
<reference evidence="1 2" key="1">
    <citation type="journal article" date="2024" name="Ann. Entomol. Soc. Am.">
        <title>Genomic analyses of the southern and eastern yellowjacket wasps (Hymenoptera: Vespidae) reveal evolutionary signatures of social life.</title>
        <authorList>
            <person name="Catto M.A."/>
            <person name="Caine P.B."/>
            <person name="Orr S.E."/>
            <person name="Hunt B.G."/>
            <person name="Goodisman M.A.D."/>
        </authorList>
    </citation>
    <scope>NUCLEOTIDE SEQUENCE [LARGE SCALE GENOMIC DNA]</scope>
    <source>
        <strain evidence="1">232</strain>
        <tissue evidence="1">Head and thorax</tissue>
    </source>
</reference>
<evidence type="ECO:0000313" key="2">
    <source>
        <dbReference type="Proteomes" id="UP001607303"/>
    </source>
</evidence>
<sequence length="106" mass="11895">MLYARARARARAALKRTPTVRELTTTMMTMTTTATATATTTTTTTTMIKNNVAANTTASTLNFRQREKPERSIEVSPSEVPDALLGRTLSKWRERTIDRSQIENFL</sequence>
<name>A0ABD2CEK6_VESMC</name>
<proteinExistence type="predicted"/>
<accession>A0ABD2CEK6</accession>